<reference evidence="1" key="1">
    <citation type="submission" date="2021-08" db="EMBL/GenBank/DDBJ databases">
        <title>The first chromosome-level gecko genome reveals the dynamic sex chromosomes of Neotropical dwarf geckos (Sphaerodactylidae: Sphaerodactylus).</title>
        <authorList>
            <person name="Pinto B.J."/>
            <person name="Keating S.E."/>
            <person name="Gamble T."/>
        </authorList>
    </citation>
    <scope>NUCLEOTIDE SEQUENCE</scope>
    <source>
        <strain evidence="1">TG3544</strain>
    </source>
</reference>
<dbReference type="Proteomes" id="UP000827872">
    <property type="component" value="Linkage Group LG11"/>
</dbReference>
<organism evidence="1 2">
    <name type="scientific">Sphaerodactylus townsendi</name>
    <dbReference type="NCBI Taxonomy" id="933632"/>
    <lineage>
        <taxon>Eukaryota</taxon>
        <taxon>Metazoa</taxon>
        <taxon>Chordata</taxon>
        <taxon>Craniata</taxon>
        <taxon>Vertebrata</taxon>
        <taxon>Euteleostomi</taxon>
        <taxon>Lepidosauria</taxon>
        <taxon>Squamata</taxon>
        <taxon>Bifurcata</taxon>
        <taxon>Gekkota</taxon>
        <taxon>Sphaerodactylidae</taxon>
        <taxon>Sphaerodactylus</taxon>
    </lineage>
</organism>
<accession>A0ACB8FTE2</accession>
<evidence type="ECO:0000313" key="1">
    <source>
        <dbReference type="EMBL" id="KAH8010443.1"/>
    </source>
</evidence>
<sequence>MSTQSEPENLVPEELENLEFEESENIEELENLEPEESENLEPEESEHLEPEESENLVPEKLEKLEPEESEKPEPEKLEKAPRKIYYCDICNIPCLSAMVMQTHIAGLRHKKDKAHLIEHSSIPWIFSPLFSFLEHVALGIRLLGAKDLNGFEVHSFLLNVCLALM</sequence>
<comment type="caution">
    <text evidence="1">The sequence shown here is derived from an EMBL/GenBank/DDBJ whole genome shotgun (WGS) entry which is preliminary data.</text>
</comment>
<proteinExistence type="predicted"/>
<gene>
    <name evidence="1" type="ORF">K3G42_004388</name>
</gene>
<keyword evidence="2" id="KW-1185">Reference proteome</keyword>
<name>A0ACB8FTE2_9SAUR</name>
<protein>
    <submittedName>
        <fullName evidence="1">Uncharacterized protein</fullName>
    </submittedName>
</protein>
<dbReference type="EMBL" id="CM037624">
    <property type="protein sequence ID" value="KAH8010443.1"/>
    <property type="molecule type" value="Genomic_DNA"/>
</dbReference>
<evidence type="ECO:0000313" key="2">
    <source>
        <dbReference type="Proteomes" id="UP000827872"/>
    </source>
</evidence>